<dbReference type="PANTHER" id="PTHR10359:SF18">
    <property type="entry name" value="ENDONUCLEASE III"/>
    <property type="match status" value="1"/>
</dbReference>
<dbReference type="InterPro" id="IPR004036">
    <property type="entry name" value="Endonuclease-III-like_CS2"/>
</dbReference>
<dbReference type="Gene3D" id="1.10.340.30">
    <property type="entry name" value="Hypothetical protein, domain 2"/>
    <property type="match status" value="1"/>
</dbReference>
<name>A0A835ZEQ0_9STRA</name>
<sequence length="273" mass="30079">VQQVLDRLYPEPPMPLNHTDPFTLLCAVLLSAQTTDGKVNEVTTELFARAPTPRALAAMSHSDVLSIIRTVGLAPTKARHLIATAQQLCERFGGAVPRTMEELQTLPGVGRKTASVVMSGAFGVPAFPVDTHIHRLALRWRLSRSETNVERVEHDLRALWPPAAYGRLHLQFIYFGREYCQARNHMPSRCPVCSWADNPLPTSAPIAAARSKAHHAQQQQQRQRPQPASPDDIPQLLLESPRKLSKTSVLYGERVAELARGGAAARLIMSATV</sequence>
<keyword evidence="6" id="KW-0408">Iron</keyword>
<dbReference type="PANTHER" id="PTHR10359">
    <property type="entry name" value="A/G-SPECIFIC ADENINE GLYCOSYLASE/ENDONUCLEASE III"/>
    <property type="match status" value="1"/>
</dbReference>
<evidence type="ECO:0000259" key="11">
    <source>
        <dbReference type="SMART" id="SM00478"/>
    </source>
</evidence>
<evidence type="ECO:0000256" key="10">
    <source>
        <dbReference type="SAM" id="MobiDB-lite"/>
    </source>
</evidence>
<reference evidence="12" key="1">
    <citation type="submission" date="2021-02" db="EMBL/GenBank/DDBJ databases">
        <title>First Annotated Genome of the Yellow-green Alga Tribonema minus.</title>
        <authorList>
            <person name="Mahan K.M."/>
        </authorList>
    </citation>
    <scope>NUCLEOTIDE SEQUENCE</scope>
    <source>
        <strain evidence="12">UTEX B ZZ1240</strain>
    </source>
</reference>
<proteinExistence type="inferred from homology"/>
<comment type="similarity">
    <text evidence="1">Belongs to the Nth/MutY family.</text>
</comment>
<keyword evidence="3" id="KW-0479">Metal-binding</keyword>
<feature type="domain" description="HhH-GPD" evidence="11">
    <location>
        <begin position="30"/>
        <end position="178"/>
    </location>
</feature>
<evidence type="ECO:0000313" key="12">
    <source>
        <dbReference type="EMBL" id="KAG5191581.1"/>
    </source>
</evidence>
<dbReference type="FunFam" id="1.10.340.30:FF:000001">
    <property type="entry name" value="Endonuclease III"/>
    <property type="match status" value="1"/>
</dbReference>
<evidence type="ECO:0000256" key="1">
    <source>
        <dbReference type="ARBA" id="ARBA00008343"/>
    </source>
</evidence>
<dbReference type="SUPFAM" id="SSF48150">
    <property type="entry name" value="DNA-glycosylase"/>
    <property type="match status" value="1"/>
</dbReference>
<dbReference type="Proteomes" id="UP000664859">
    <property type="component" value="Unassembled WGS sequence"/>
</dbReference>
<evidence type="ECO:0000256" key="4">
    <source>
        <dbReference type="ARBA" id="ARBA00022763"/>
    </source>
</evidence>
<dbReference type="GO" id="GO:0051539">
    <property type="term" value="F:4 iron, 4 sulfur cluster binding"/>
    <property type="evidence" value="ECO:0007669"/>
    <property type="project" value="UniProtKB-KW"/>
</dbReference>
<organism evidence="12 13">
    <name type="scientific">Tribonema minus</name>
    <dbReference type="NCBI Taxonomy" id="303371"/>
    <lineage>
        <taxon>Eukaryota</taxon>
        <taxon>Sar</taxon>
        <taxon>Stramenopiles</taxon>
        <taxon>Ochrophyta</taxon>
        <taxon>PX clade</taxon>
        <taxon>Xanthophyceae</taxon>
        <taxon>Tribonematales</taxon>
        <taxon>Tribonemataceae</taxon>
        <taxon>Tribonema</taxon>
    </lineage>
</organism>
<dbReference type="InterPro" id="IPR003265">
    <property type="entry name" value="HhH-GPD_domain"/>
</dbReference>
<dbReference type="Pfam" id="PF00730">
    <property type="entry name" value="HhH-GPD"/>
    <property type="match status" value="1"/>
</dbReference>
<feature type="compositionally biased region" description="Low complexity" evidence="10">
    <location>
        <begin position="209"/>
        <end position="226"/>
    </location>
</feature>
<dbReference type="HAMAP" id="MF_00942">
    <property type="entry name" value="Nth"/>
    <property type="match status" value="1"/>
</dbReference>
<keyword evidence="2" id="KW-0004">4Fe-4S</keyword>
<keyword evidence="5" id="KW-0378">Hydrolase</keyword>
<dbReference type="Pfam" id="PF00633">
    <property type="entry name" value="HHH"/>
    <property type="match status" value="1"/>
</dbReference>
<keyword evidence="7" id="KW-0411">Iron-sulfur</keyword>
<dbReference type="GO" id="GO:0003906">
    <property type="term" value="F:DNA-(apurinic or apyrimidinic site) endonuclease activity"/>
    <property type="evidence" value="ECO:0007669"/>
    <property type="project" value="InterPro"/>
</dbReference>
<evidence type="ECO:0000256" key="9">
    <source>
        <dbReference type="ARBA" id="ARBA00023295"/>
    </source>
</evidence>
<keyword evidence="9" id="KW-0326">Glycosidase</keyword>
<dbReference type="PROSITE" id="PS01155">
    <property type="entry name" value="ENDONUCLEASE_III_2"/>
    <property type="match status" value="1"/>
</dbReference>
<dbReference type="GO" id="GO:0046872">
    <property type="term" value="F:metal ion binding"/>
    <property type="evidence" value="ECO:0007669"/>
    <property type="project" value="UniProtKB-KW"/>
</dbReference>
<evidence type="ECO:0000256" key="5">
    <source>
        <dbReference type="ARBA" id="ARBA00022801"/>
    </source>
</evidence>
<dbReference type="InterPro" id="IPR023170">
    <property type="entry name" value="HhH_base_excis_C"/>
</dbReference>
<comment type="caution">
    <text evidence="12">The sequence shown here is derived from an EMBL/GenBank/DDBJ whole genome shotgun (WGS) entry which is preliminary data.</text>
</comment>
<dbReference type="SMART" id="SM00478">
    <property type="entry name" value="ENDO3c"/>
    <property type="match status" value="1"/>
</dbReference>
<dbReference type="AlphaFoldDB" id="A0A835ZEQ0"/>
<feature type="non-terminal residue" evidence="12">
    <location>
        <position position="273"/>
    </location>
</feature>
<dbReference type="GO" id="GO:0003677">
    <property type="term" value="F:DNA binding"/>
    <property type="evidence" value="ECO:0007669"/>
    <property type="project" value="InterPro"/>
</dbReference>
<dbReference type="InterPro" id="IPR005759">
    <property type="entry name" value="Nth"/>
</dbReference>
<evidence type="ECO:0000256" key="7">
    <source>
        <dbReference type="ARBA" id="ARBA00023014"/>
    </source>
</evidence>
<dbReference type="OrthoDB" id="10248838at2759"/>
<keyword evidence="4" id="KW-0227">DNA damage</keyword>
<gene>
    <name evidence="12" type="ORF">JKP88DRAFT_174424</name>
</gene>
<dbReference type="Gene3D" id="1.10.1670.10">
    <property type="entry name" value="Helix-hairpin-Helix base-excision DNA repair enzymes (C-terminal)"/>
    <property type="match status" value="1"/>
</dbReference>
<protein>
    <submittedName>
        <fullName evidence="12">DNA glycosylase</fullName>
    </submittedName>
</protein>
<dbReference type="GO" id="GO:0006285">
    <property type="term" value="P:base-excision repair, AP site formation"/>
    <property type="evidence" value="ECO:0007669"/>
    <property type="project" value="TreeGrafter"/>
</dbReference>
<evidence type="ECO:0000256" key="8">
    <source>
        <dbReference type="ARBA" id="ARBA00023204"/>
    </source>
</evidence>
<dbReference type="InterPro" id="IPR011257">
    <property type="entry name" value="DNA_glycosylase"/>
</dbReference>
<keyword evidence="13" id="KW-1185">Reference proteome</keyword>
<evidence type="ECO:0000256" key="3">
    <source>
        <dbReference type="ARBA" id="ARBA00022723"/>
    </source>
</evidence>
<dbReference type="InterPro" id="IPR000445">
    <property type="entry name" value="HhH_motif"/>
</dbReference>
<dbReference type="GO" id="GO:0000703">
    <property type="term" value="F:oxidized pyrimidine nucleobase lesion DNA N-glycosylase activity"/>
    <property type="evidence" value="ECO:0007669"/>
    <property type="project" value="UniProtKB-ARBA"/>
</dbReference>
<evidence type="ECO:0000256" key="2">
    <source>
        <dbReference type="ARBA" id="ARBA00022485"/>
    </source>
</evidence>
<dbReference type="CDD" id="cd00056">
    <property type="entry name" value="ENDO3c"/>
    <property type="match status" value="1"/>
</dbReference>
<evidence type="ECO:0000256" key="6">
    <source>
        <dbReference type="ARBA" id="ARBA00023004"/>
    </source>
</evidence>
<dbReference type="EMBL" id="JAFCMP010000018">
    <property type="protein sequence ID" value="KAG5191581.1"/>
    <property type="molecule type" value="Genomic_DNA"/>
</dbReference>
<accession>A0A835ZEQ0</accession>
<keyword evidence="8" id="KW-0234">DNA repair</keyword>
<feature type="region of interest" description="Disordered" evidence="10">
    <location>
        <begin position="209"/>
        <end position="234"/>
    </location>
</feature>
<evidence type="ECO:0000313" key="13">
    <source>
        <dbReference type="Proteomes" id="UP000664859"/>
    </source>
</evidence>